<dbReference type="UniPathway" id="UPA00113">
    <property type="reaction ID" value="UER00529"/>
</dbReference>
<comment type="similarity">
    <text evidence="2 4">Belongs to the acetyltransferase family. GNA1 subfamily.</text>
</comment>
<keyword evidence="4" id="KW-0808">Transferase</keyword>
<dbReference type="EC" id="2.3.1.4" evidence="4"/>
<evidence type="ECO:0000313" key="8">
    <source>
        <dbReference type="Proteomes" id="UP000186922"/>
    </source>
</evidence>
<dbReference type="STRING" id="947166.A0A1D1V0X5"/>
<dbReference type="GO" id="GO:0006048">
    <property type="term" value="P:UDP-N-acetylglucosamine biosynthetic process"/>
    <property type="evidence" value="ECO:0007669"/>
    <property type="project" value="UniProtKB-UniRule"/>
</dbReference>
<comment type="caution">
    <text evidence="7">The sequence shown here is derived from an EMBL/GenBank/DDBJ whole genome shotgun (WGS) entry which is preliminary data.</text>
</comment>
<dbReference type="InterPro" id="IPR000182">
    <property type="entry name" value="GNAT_dom"/>
</dbReference>
<feature type="domain" description="N-acetyltransferase" evidence="6">
    <location>
        <begin position="106"/>
        <end position="265"/>
    </location>
</feature>
<evidence type="ECO:0000256" key="1">
    <source>
        <dbReference type="ARBA" id="ARBA00004832"/>
    </source>
</evidence>
<dbReference type="Pfam" id="PF00583">
    <property type="entry name" value="Acetyltransf_1"/>
    <property type="match status" value="1"/>
</dbReference>
<dbReference type="Gene3D" id="3.40.630.30">
    <property type="match status" value="1"/>
</dbReference>
<dbReference type="GO" id="GO:0004343">
    <property type="term" value="F:glucosamine 6-phosphate N-acetyltransferase activity"/>
    <property type="evidence" value="ECO:0007669"/>
    <property type="project" value="UniProtKB-UniRule"/>
</dbReference>
<dbReference type="InterPro" id="IPR039143">
    <property type="entry name" value="GNPNAT1-like"/>
</dbReference>
<feature type="compositionally biased region" description="Low complexity" evidence="5">
    <location>
        <begin position="15"/>
        <end position="25"/>
    </location>
</feature>
<evidence type="ECO:0000256" key="3">
    <source>
        <dbReference type="ARBA" id="ARBA00048964"/>
    </source>
</evidence>
<feature type="region of interest" description="Disordered" evidence="5">
    <location>
        <begin position="57"/>
        <end position="82"/>
    </location>
</feature>
<dbReference type="AlphaFoldDB" id="A0A1D1V0X5"/>
<evidence type="ECO:0000256" key="4">
    <source>
        <dbReference type="RuleBase" id="RU365086"/>
    </source>
</evidence>
<dbReference type="EMBL" id="BDGG01000003">
    <property type="protein sequence ID" value="GAU95499.1"/>
    <property type="molecule type" value="Genomic_DNA"/>
</dbReference>
<dbReference type="CDD" id="cd04301">
    <property type="entry name" value="NAT_SF"/>
    <property type="match status" value="1"/>
</dbReference>
<dbReference type="PROSITE" id="PS51186">
    <property type="entry name" value="GNAT"/>
    <property type="match status" value="1"/>
</dbReference>
<evidence type="ECO:0000313" key="7">
    <source>
        <dbReference type="EMBL" id="GAU95499.1"/>
    </source>
</evidence>
<comment type="pathway">
    <text evidence="1 4">Nucleotide-sugar biosynthesis; UDP-N-acetyl-alpha-D-glucosamine biosynthesis; N-acetyl-alpha-D-glucosamine 1-phosphate from alpha-D-glucosamine 6-phosphate (route I): step 1/2.</text>
</comment>
<dbReference type="Proteomes" id="UP000186922">
    <property type="component" value="Unassembled WGS sequence"/>
</dbReference>
<gene>
    <name evidence="7" type="primary">RvY_07106-1</name>
    <name evidence="7" type="synonym">RvY_07106.1</name>
    <name evidence="7" type="ORF">RvY_07106</name>
</gene>
<keyword evidence="8" id="KW-1185">Reference proteome</keyword>
<sequence length="265" mass="30175">MEAMKISAKTHEESANSSHNGSSSSLKMENGMTHGIYAKMAKEKLNASHLAERINSTERLKKESTEHLSHLEDGPRRSTSEDAELFDTAILKDLEFAKTLNERGEISISPATSEDSLVLRALRRSDYHLEYMELLSQLTVVGAVTQDMFEKRFDSMRRAEGSYYTIVIEEKLPKRRIVGSATLVIEQKFIRATALRGRVEDVVVHRDRRGQDLGKLLMEVATVLSKSLGCYKVSLECKDRLVEFYSQFGYQVDPGNNYMMQRFHE</sequence>
<reference evidence="7 8" key="1">
    <citation type="journal article" date="2016" name="Nat. Commun.">
        <title>Extremotolerant tardigrade genome and improved radiotolerance of human cultured cells by tardigrade-unique protein.</title>
        <authorList>
            <person name="Hashimoto T."/>
            <person name="Horikawa D.D."/>
            <person name="Saito Y."/>
            <person name="Kuwahara H."/>
            <person name="Kozuka-Hata H."/>
            <person name="Shin-I T."/>
            <person name="Minakuchi Y."/>
            <person name="Ohishi K."/>
            <person name="Motoyama A."/>
            <person name="Aizu T."/>
            <person name="Enomoto A."/>
            <person name="Kondo K."/>
            <person name="Tanaka S."/>
            <person name="Hara Y."/>
            <person name="Koshikawa S."/>
            <person name="Sagara H."/>
            <person name="Miura T."/>
            <person name="Yokobori S."/>
            <person name="Miyagawa K."/>
            <person name="Suzuki Y."/>
            <person name="Kubo T."/>
            <person name="Oyama M."/>
            <person name="Kohara Y."/>
            <person name="Fujiyama A."/>
            <person name="Arakawa K."/>
            <person name="Katayama T."/>
            <person name="Toyoda A."/>
            <person name="Kunieda T."/>
        </authorList>
    </citation>
    <scope>NUCLEOTIDE SEQUENCE [LARGE SCALE GENOMIC DNA]</scope>
    <source>
        <strain evidence="7 8">YOKOZUNA-1</strain>
    </source>
</reference>
<proteinExistence type="inferred from homology"/>
<dbReference type="OrthoDB" id="10039976at2759"/>
<feature type="region of interest" description="Disordered" evidence="5">
    <location>
        <begin position="1"/>
        <end position="29"/>
    </location>
</feature>
<accession>A0A1D1V0X5</accession>
<dbReference type="PANTHER" id="PTHR13355:SF11">
    <property type="entry name" value="GLUCOSAMINE 6-PHOSPHATE N-ACETYLTRANSFERASE"/>
    <property type="match status" value="1"/>
</dbReference>
<evidence type="ECO:0000256" key="2">
    <source>
        <dbReference type="ARBA" id="ARBA00006048"/>
    </source>
</evidence>
<comment type="catalytic activity">
    <reaction evidence="3 4">
        <text>D-glucosamine 6-phosphate + acetyl-CoA = N-acetyl-D-glucosamine 6-phosphate + CoA + H(+)</text>
        <dbReference type="Rhea" id="RHEA:10292"/>
        <dbReference type="ChEBI" id="CHEBI:15378"/>
        <dbReference type="ChEBI" id="CHEBI:57287"/>
        <dbReference type="ChEBI" id="CHEBI:57288"/>
        <dbReference type="ChEBI" id="CHEBI:57513"/>
        <dbReference type="ChEBI" id="CHEBI:58725"/>
        <dbReference type="EC" id="2.3.1.4"/>
    </reaction>
</comment>
<dbReference type="PANTHER" id="PTHR13355">
    <property type="entry name" value="GLUCOSAMINE 6-PHOSPHATE N-ACETYLTRANSFERASE"/>
    <property type="match status" value="1"/>
</dbReference>
<protein>
    <recommendedName>
        <fullName evidence="4">Glucosamine 6-phosphate N-acetyltransferase</fullName>
        <ecNumber evidence="4">2.3.1.4</ecNumber>
    </recommendedName>
</protein>
<evidence type="ECO:0000259" key="6">
    <source>
        <dbReference type="PROSITE" id="PS51186"/>
    </source>
</evidence>
<organism evidence="7 8">
    <name type="scientific">Ramazzottius varieornatus</name>
    <name type="common">Water bear</name>
    <name type="synonym">Tardigrade</name>
    <dbReference type="NCBI Taxonomy" id="947166"/>
    <lineage>
        <taxon>Eukaryota</taxon>
        <taxon>Metazoa</taxon>
        <taxon>Ecdysozoa</taxon>
        <taxon>Tardigrada</taxon>
        <taxon>Eutardigrada</taxon>
        <taxon>Parachela</taxon>
        <taxon>Hypsibioidea</taxon>
        <taxon>Ramazzottiidae</taxon>
        <taxon>Ramazzottius</taxon>
    </lineage>
</organism>
<name>A0A1D1V0X5_RAMVA</name>
<evidence type="ECO:0000256" key="5">
    <source>
        <dbReference type="SAM" id="MobiDB-lite"/>
    </source>
</evidence>
<keyword evidence="4" id="KW-0012">Acyltransferase</keyword>
<feature type="compositionally biased region" description="Basic and acidic residues" evidence="5">
    <location>
        <begin position="57"/>
        <end position="80"/>
    </location>
</feature>
<dbReference type="SUPFAM" id="SSF55729">
    <property type="entry name" value="Acyl-CoA N-acyltransferases (Nat)"/>
    <property type="match status" value="1"/>
</dbReference>
<dbReference type="InterPro" id="IPR016181">
    <property type="entry name" value="Acyl_CoA_acyltransferase"/>
</dbReference>